<protein>
    <submittedName>
        <fullName evidence="3">TAP-like protein</fullName>
    </submittedName>
</protein>
<dbReference type="Proteomes" id="UP000027456">
    <property type="component" value="Unassembled WGS sequence"/>
</dbReference>
<feature type="region of interest" description="Disordered" evidence="1">
    <location>
        <begin position="62"/>
        <end position="93"/>
    </location>
</feature>
<organism evidence="3 4">
    <name type="scientific">Rhizoctonia solani 123E</name>
    <dbReference type="NCBI Taxonomy" id="1423351"/>
    <lineage>
        <taxon>Eukaryota</taxon>
        <taxon>Fungi</taxon>
        <taxon>Dikarya</taxon>
        <taxon>Basidiomycota</taxon>
        <taxon>Agaricomycotina</taxon>
        <taxon>Agaricomycetes</taxon>
        <taxon>Cantharellales</taxon>
        <taxon>Ceratobasidiaceae</taxon>
        <taxon>Rhizoctonia</taxon>
    </lineage>
</organism>
<evidence type="ECO:0000256" key="1">
    <source>
        <dbReference type="SAM" id="MobiDB-lite"/>
    </source>
</evidence>
<proteinExistence type="predicted"/>
<dbReference type="InterPro" id="IPR013595">
    <property type="entry name" value="Pept_S33_TAP-like_C"/>
</dbReference>
<dbReference type="HOGENOM" id="CLU_994500_0_0_1"/>
<evidence type="ECO:0000313" key="4">
    <source>
        <dbReference type="Proteomes" id="UP000027456"/>
    </source>
</evidence>
<reference evidence="3 4" key="1">
    <citation type="submission" date="2013-12" db="EMBL/GenBank/DDBJ databases">
        <authorList>
            <person name="Cubeta M."/>
            <person name="Pakala S."/>
            <person name="Fedorova N."/>
            <person name="Thomas E."/>
            <person name="Dean R."/>
            <person name="Jabaji S."/>
            <person name="Neate S."/>
            <person name="Toda T."/>
            <person name="Tavantzis S."/>
            <person name="Vilgalys R."/>
            <person name="Bharathan N."/>
            <person name="Pakala S."/>
            <person name="Losada L.S."/>
            <person name="Zafar N."/>
            <person name="Nierman W."/>
        </authorList>
    </citation>
    <scope>NUCLEOTIDE SEQUENCE [LARGE SCALE GENOMIC DNA]</scope>
    <source>
        <strain evidence="3 4">123E</strain>
    </source>
</reference>
<feature type="domain" description="Peptidase S33 tripeptidyl aminopeptidase-like C-terminal" evidence="2">
    <location>
        <begin position="2"/>
        <end position="53"/>
    </location>
</feature>
<gene>
    <name evidence="3" type="ORF">V565_327740</name>
</gene>
<dbReference type="EMBL" id="AZST01002346">
    <property type="protein sequence ID" value="KEP45028.1"/>
    <property type="molecule type" value="Genomic_DNA"/>
</dbReference>
<dbReference type="OrthoDB" id="3246257at2759"/>
<accession>A0A074RJX1</accession>
<feature type="compositionally biased region" description="Polar residues" evidence="1">
    <location>
        <begin position="66"/>
        <end position="76"/>
    </location>
</feature>
<dbReference type="AlphaFoldDB" id="A0A074RJX1"/>
<comment type="caution">
    <text evidence="3">The sequence shown here is derived from an EMBL/GenBank/DDBJ whole genome shotgun (WGS) entry which is preliminary data.</text>
</comment>
<sequence>MAKKVADALGDSAILVQQGDYGHTSLAMHSNCTISALQDCFLDNKLPAQDILCGTDQQLFPGPGVNKQSPNKRNAVSNSVSTNGTTTTNNLSKTNSTRLASAATICSSLLSDSWLHPDSFSSVYYSRASIHSSCGITPGSLDQSEKVPGSGSDLEPSSDFPVPVEKLPHAQVSDTYANFSVAILNAHYVRPHSRLFSHTFLHHFRPFCLMFALASICFPGDIGLVRSPVRVLQGLTTLSCLPQIVIVGTVVCEYPLGPCTRHWRASLLSFCYNLLLVCHR</sequence>
<feature type="compositionally biased region" description="Low complexity" evidence="1">
    <location>
        <begin position="77"/>
        <end position="93"/>
    </location>
</feature>
<evidence type="ECO:0000313" key="3">
    <source>
        <dbReference type="EMBL" id="KEP45028.1"/>
    </source>
</evidence>
<dbReference type="Pfam" id="PF08386">
    <property type="entry name" value="Abhydrolase_4"/>
    <property type="match status" value="1"/>
</dbReference>
<dbReference type="STRING" id="1423351.A0A074RJX1"/>
<name>A0A074RJX1_9AGAM</name>
<keyword evidence="4" id="KW-1185">Reference proteome</keyword>
<evidence type="ECO:0000259" key="2">
    <source>
        <dbReference type="Pfam" id="PF08386"/>
    </source>
</evidence>